<name>A0A0D8FVC8_9ACTN</name>
<dbReference type="RefSeq" id="WP_035388978.1">
    <property type="nucleotide sequence ID" value="NZ_JQKF01000008.1"/>
</dbReference>
<keyword evidence="8 9" id="KW-0456">Lyase</keyword>
<feature type="binding site" evidence="9">
    <location>
        <position position="340"/>
    </location>
    <ligand>
        <name>(2R)-2-phosphoglycerate</name>
        <dbReference type="ChEBI" id="CHEBI:58289"/>
    </ligand>
</feature>
<dbReference type="GO" id="GO:0004634">
    <property type="term" value="F:phosphopyruvate hydratase activity"/>
    <property type="evidence" value="ECO:0007669"/>
    <property type="project" value="UniProtKB-UniRule"/>
</dbReference>
<dbReference type="GO" id="GO:0009986">
    <property type="term" value="C:cell surface"/>
    <property type="evidence" value="ECO:0007669"/>
    <property type="project" value="UniProtKB-SubCell"/>
</dbReference>
<accession>A0A0D8FVC8</accession>
<feature type="binding site" evidence="9">
    <location>
        <position position="166"/>
    </location>
    <ligand>
        <name>(2R)-2-phosphoglycerate</name>
        <dbReference type="ChEBI" id="CHEBI:58289"/>
    </ligand>
</feature>
<dbReference type="AlphaFoldDB" id="A0A0D8FVC8"/>
<dbReference type="PIRSF" id="PIRSF001400">
    <property type="entry name" value="Enolase"/>
    <property type="match status" value="1"/>
</dbReference>
<evidence type="ECO:0000313" key="15">
    <source>
        <dbReference type="EMBL" id="KJE77081.1"/>
    </source>
</evidence>
<dbReference type="GeneID" id="78372437"/>
<comment type="pathway">
    <text evidence="1 9">Carbohydrate degradation; glycolysis; pyruvate from D-glyceraldehyde 3-phosphate: step 4/5.</text>
</comment>
<evidence type="ECO:0000256" key="11">
    <source>
        <dbReference type="PIRSR" id="PIRSR001400-2"/>
    </source>
</evidence>
<dbReference type="SUPFAM" id="SSF51604">
    <property type="entry name" value="Enolase C-terminal domain-like"/>
    <property type="match status" value="1"/>
</dbReference>
<feature type="active site" description="Proton acceptor" evidence="9 10">
    <location>
        <position position="340"/>
    </location>
</feature>
<gene>
    <name evidence="9 15" type="primary">eno</name>
    <name evidence="15" type="ORF">FEAC_12070</name>
</gene>
<dbReference type="PANTHER" id="PTHR11902:SF1">
    <property type="entry name" value="ENOLASE"/>
    <property type="match status" value="1"/>
</dbReference>
<evidence type="ECO:0000256" key="8">
    <source>
        <dbReference type="ARBA" id="ARBA00023239"/>
    </source>
</evidence>
<dbReference type="InterPro" id="IPR020809">
    <property type="entry name" value="Enolase_CS"/>
</dbReference>
<dbReference type="Pfam" id="PF03952">
    <property type="entry name" value="Enolase_N"/>
    <property type="match status" value="1"/>
</dbReference>
<keyword evidence="5 9" id="KW-0964">Secreted</keyword>
<feature type="binding site" evidence="11">
    <location>
        <position position="288"/>
    </location>
    <ligand>
        <name>substrate</name>
    </ligand>
</feature>
<feature type="active site" description="Proton donor" evidence="9 10">
    <location>
        <position position="208"/>
    </location>
</feature>
<dbReference type="STRING" id="1121877.FEAC_12070"/>
<dbReference type="SMART" id="SM01192">
    <property type="entry name" value="Enolase_C"/>
    <property type="match status" value="1"/>
</dbReference>
<sequence length="428" mass="45962">MARNDTEITQVAARMVLDSRGNPTVEAEVALVGGARGRAIVPSGASTGKFEAVELRDGGPTYGGKGVSKAIANVNGPIAGAVIGYDARQQRLLDRAMISLDDTQDKSRLGANAMLSVSLAAARAAANASRLPLTSYLGGVNATLLPVPMMNVINGGVHASNNLDMQEFMLVPHGAVTFREALQWGVQTYAALKAELAAQSLSTTVGDEGGFAPNLHSHQEALELLVKAIEKAGLRPGIDVSLALDPASTEFFREGHYVLKGEDKSLTPDEMVDYYAQLVDAFPIVSIEDPMAEEDWEGWKIFTQRLRGKIQIVGDDIFVTNPRRLERGFKESVADSILIKLNQIGTLTETLETMELARSHGYSTVISHRSGETEDTFIADLAVATGAGQIKTGAPARSDRVAKYNQLLRIEAMLGEGARFIDWVKRGK</sequence>
<keyword evidence="9 12" id="KW-0479">Metal-binding</keyword>
<evidence type="ECO:0000256" key="3">
    <source>
        <dbReference type="ARBA" id="ARBA00012058"/>
    </source>
</evidence>
<protein>
    <recommendedName>
        <fullName evidence="4 9">Enolase</fullName>
        <ecNumber evidence="3 9">4.2.1.11</ecNumber>
    </recommendedName>
    <alternativeName>
        <fullName evidence="9">2-phospho-D-glycerate hydro-lyase</fullName>
    </alternativeName>
    <alternativeName>
        <fullName evidence="9">2-phosphoglycerate dehydratase</fullName>
    </alternativeName>
</protein>
<feature type="binding site" evidence="9">
    <location>
        <position position="370"/>
    </location>
    <ligand>
        <name>(2R)-2-phosphoglycerate</name>
        <dbReference type="ChEBI" id="CHEBI:58289"/>
    </ligand>
</feature>
<comment type="cofactor">
    <cofactor evidence="9">
        <name>Mg(2+)</name>
        <dbReference type="ChEBI" id="CHEBI:18420"/>
    </cofactor>
    <text evidence="9">Binds a second Mg(2+) ion via substrate during catalysis.</text>
</comment>
<feature type="binding site" evidence="9 12">
    <location>
        <position position="315"/>
    </location>
    <ligand>
        <name>Mg(2+)</name>
        <dbReference type="ChEBI" id="CHEBI:18420"/>
    </ligand>
</feature>
<dbReference type="NCBIfam" id="TIGR01060">
    <property type="entry name" value="eno"/>
    <property type="match status" value="1"/>
</dbReference>
<dbReference type="OrthoDB" id="9804716at2"/>
<evidence type="ECO:0000256" key="2">
    <source>
        <dbReference type="ARBA" id="ARBA00009604"/>
    </source>
</evidence>
<feature type="binding site" evidence="11">
    <location>
        <position position="391"/>
    </location>
    <ligand>
        <name>substrate</name>
    </ligand>
</feature>
<evidence type="ECO:0000256" key="4">
    <source>
        <dbReference type="ARBA" id="ARBA00017068"/>
    </source>
</evidence>
<dbReference type="UniPathway" id="UPA00109">
    <property type="reaction ID" value="UER00187"/>
</dbReference>
<dbReference type="InterPro" id="IPR036849">
    <property type="entry name" value="Enolase-like_C_sf"/>
</dbReference>
<dbReference type="PRINTS" id="PR00148">
    <property type="entry name" value="ENOLASE"/>
</dbReference>
<dbReference type="SUPFAM" id="SSF54826">
    <property type="entry name" value="Enolase N-terminal domain-like"/>
    <property type="match status" value="1"/>
</dbReference>
<dbReference type="EMBL" id="JXUW01000008">
    <property type="protein sequence ID" value="KJE77081.1"/>
    <property type="molecule type" value="Genomic_DNA"/>
</dbReference>
<organism evidence="15 16">
    <name type="scientific">Ferrimicrobium acidiphilum DSM 19497</name>
    <dbReference type="NCBI Taxonomy" id="1121877"/>
    <lineage>
        <taxon>Bacteria</taxon>
        <taxon>Bacillati</taxon>
        <taxon>Actinomycetota</taxon>
        <taxon>Acidimicrobiia</taxon>
        <taxon>Acidimicrobiales</taxon>
        <taxon>Acidimicrobiaceae</taxon>
        <taxon>Ferrimicrobium</taxon>
    </lineage>
</organism>
<dbReference type="GO" id="GO:0005576">
    <property type="term" value="C:extracellular region"/>
    <property type="evidence" value="ECO:0007669"/>
    <property type="project" value="UniProtKB-SubCell"/>
</dbReference>
<dbReference type="SFLD" id="SFLDS00001">
    <property type="entry name" value="Enolase"/>
    <property type="match status" value="1"/>
</dbReference>
<dbReference type="Pfam" id="PF00113">
    <property type="entry name" value="Enolase_C"/>
    <property type="match status" value="1"/>
</dbReference>
<dbReference type="PATRIC" id="fig|1121877.4.peg.1326"/>
<evidence type="ECO:0000313" key="16">
    <source>
        <dbReference type="Proteomes" id="UP000032336"/>
    </source>
</evidence>
<dbReference type="Gene3D" id="3.30.390.10">
    <property type="entry name" value="Enolase-like, N-terminal domain"/>
    <property type="match status" value="1"/>
</dbReference>
<dbReference type="EC" id="4.2.1.11" evidence="3 9"/>
<keyword evidence="6 9" id="KW-0460">Magnesium</keyword>
<comment type="catalytic activity">
    <reaction evidence="9">
        <text>(2R)-2-phosphoglycerate = phosphoenolpyruvate + H2O</text>
        <dbReference type="Rhea" id="RHEA:10164"/>
        <dbReference type="ChEBI" id="CHEBI:15377"/>
        <dbReference type="ChEBI" id="CHEBI:58289"/>
        <dbReference type="ChEBI" id="CHEBI:58702"/>
        <dbReference type="EC" id="4.2.1.11"/>
    </reaction>
</comment>
<evidence type="ECO:0000259" key="13">
    <source>
        <dbReference type="SMART" id="SM01192"/>
    </source>
</evidence>
<evidence type="ECO:0000256" key="7">
    <source>
        <dbReference type="ARBA" id="ARBA00023152"/>
    </source>
</evidence>
<evidence type="ECO:0000256" key="12">
    <source>
        <dbReference type="PIRSR" id="PIRSR001400-3"/>
    </source>
</evidence>
<evidence type="ECO:0000256" key="1">
    <source>
        <dbReference type="ARBA" id="ARBA00005031"/>
    </source>
</evidence>
<dbReference type="GO" id="GO:0006096">
    <property type="term" value="P:glycolytic process"/>
    <property type="evidence" value="ECO:0007669"/>
    <property type="project" value="UniProtKB-UniRule"/>
</dbReference>
<feature type="binding site" evidence="9 12">
    <location>
        <position position="245"/>
    </location>
    <ligand>
        <name>Mg(2+)</name>
        <dbReference type="ChEBI" id="CHEBI:18420"/>
    </ligand>
</feature>
<proteinExistence type="inferred from homology"/>
<dbReference type="InterPro" id="IPR020811">
    <property type="entry name" value="Enolase_N"/>
</dbReference>
<evidence type="ECO:0000256" key="9">
    <source>
        <dbReference type="HAMAP-Rule" id="MF_00318"/>
    </source>
</evidence>
<dbReference type="PANTHER" id="PTHR11902">
    <property type="entry name" value="ENOLASE"/>
    <property type="match status" value="1"/>
</dbReference>
<dbReference type="InterPro" id="IPR029017">
    <property type="entry name" value="Enolase-like_N"/>
</dbReference>
<feature type="binding site" evidence="11">
    <location>
        <position position="315"/>
    </location>
    <ligand>
        <name>substrate</name>
    </ligand>
</feature>
<feature type="domain" description="Enolase N-terminal" evidence="14">
    <location>
        <begin position="8"/>
        <end position="137"/>
    </location>
</feature>
<feature type="domain" description="Enolase C-terminal TIM barrel" evidence="13">
    <location>
        <begin position="142"/>
        <end position="428"/>
    </location>
</feature>
<comment type="caution">
    <text evidence="15">The sequence shown here is derived from an EMBL/GenBank/DDBJ whole genome shotgun (WGS) entry which is preliminary data.</text>
</comment>
<feature type="binding site" evidence="11">
    <location>
        <position position="158"/>
    </location>
    <ligand>
        <name>substrate</name>
    </ligand>
</feature>
<comment type="subcellular location">
    <subcellularLocation>
        <location evidence="9">Cytoplasm</location>
    </subcellularLocation>
    <subcellularLocation>
        <location evidence="9">Secreted</location>
    </subcellularLocation>
    <subcellularLocation>
        <location evidence="9">Cell surface</location>
    </subcellularLocation>
    <text evidence="9">Fractions of enolase are present in both the cytoplasm and on the cell surface.</text>
</comment>
<evidence type="ECO:0000259" key="14">
    <source>
        <dbReference type="SMART" id="SM01193"/>
    </source>
</evidence>
<keyword evidence="7 9" id="KW-0324">Glycolysis</keyword>
<feature type="binding site" evidence="11">
    <location>
        <position position="167"/>
    </location>
    <ligand>
        <name>substrate</name>
    </ligand>
</feature>
<dbReference type="InterPro" id="IPR020810">
    <property type="entry name" value="Enolase_C"/>
</dbReference>
<dbReference type="GO" id="GO:0000015">
    <property type="term" value="C:phosphopyruvate hydratase complex"/>
    <property type="evidence" value="ECO:0007669"/>
    <property type="project" value="InterPro"/>
</dbReference>
<feature type="binding site" evidence="11">
    <location>
        <begin position="367"/>
        <end position="370"/>
    </location>
    <ligand>
        <name>substrate</name>
    </ligand>
</feature>
<dbReference type="HAMAP" id="MF_00318">
    <property type="entry name" value="Enolase"/>
    <property type="match status" value="1"/>
</dbReference>
<dbReference type="SFLD" id="SFLDG00178">
    <property type="entry name" value="enolase"/>
    <property type="match status" value="1"/>
</dbReference>
<evidence type="ECO:0000256" key="5">
    <source>
        <dbReference type="ARBA" id="ARBA00022525"/>
    </source>
</evidence>
<feature type="binding site" evidence="9 12">
    <location>
        <position position="288"/>
    </location>
    <ligand>
        <name>Mg(2+)</name>
        <dbReference type="ChEBI" id="CHEBI:18420"/>
    </ligand>
</feature>
<reference evidence="15 16" key="1">
    <citation type="submission" date="2015-01" db="EMBL/GenBank/DDBJ databases">
        <title>Draft genome of the acidophilic iron oxidizer Ferrimicrobium acidiphilum strain T23.</title>
        <authorList>
            <person name="Poehlein A."/>
            <person name="Eisen S."/>
            <person name="Schloemann M."/>
            <person name="Johnson B.D."/>
            <person name="Daniel R."/>
            <person name="Muehling M."/>
        </authorList>
    </citation>
    <scope>NUCLEOTIDE SEQUENCE [LARGE SCALE GENOMIC DNA]</scope>
    <source>
        <strain evidence="15 16">T23</strain>
    </source>
</reference>
<comment type="function">
    <text evidence="9">Catalyzes the reversible conversion of 2-phosphoglycerate (2-PG) into phosphoenolpyruvate (PEP). It is essential for the degradation of carbohydrates via glycolysis.</text>
</comment>
<feature type="binding site" evidence="9">
    <location>
        <position position="369"/>
    </location>
    <ligand>
        <name>(2R)-2-phosphoglycerate</name>
        <dbReference type="ChEBI" id="CHEBI:58289"/>
    </ligand>
</feature>
<comment type="similarity">
    <text evidence="2 9">Belongs to the enolase family.</text>
</comment>
<dbReference type="CDD" id="cd03313">
    <property type="entry name" value="enolase"/>
    <property type="match status" value="1"/>
</dbReference>
<keyword evidence="16" id="KW-1185">Reference proteome</keyword>
<dbReference type="GO" id="GO:0000287">
    <property type="term" value="F:magnesium ion binding"/>
    <property type="evidence" value="ECO:0007669"/>
    <property type="project" value="UniProtKB-UniRule"/>
</dbReference>
<dbReference type="SFLD" id="SFLDF00002">
    <property type="entry name" value="enolase"/>
    <property type="match status" value="1"/>
</dbReference>
<dbReference type="PROSITE" id="PS00164">
    <property type="entry name" value="ENOLASE"/>
    <property type="match status" value="1"/>
</dbReference>
<comment type="cofactor">
    <cofactor evidence="12">
        <name>Mg(2+)</name>
        <dbReference type="ChEBI" id="CHEBI:18420"/>
    </cofactor>
    <text evidence="12">Mg(2+) is required for catalysis and for stabilizing the dimer.</text>
</comment>
<keyword evidence="9" id="KW-0963">Cytoplasm</keyword>
<feature type="binding site" evidence="9">
    <location>
        <position position="391"/>
    </location>
    <ligand>
        <name>(2R)-2-phosphoglycerate</name>
        <dbReference type="ChEBI" id="CHEBI:58289"/>
    </ligand>
</feature>
<dbReference type="eggNOG" id="COG0148">
    <property type="taxonomic scope" value="Bacteria"/>
</dbReference>
<evidence type="ECO:0000256" key="10">
    <source>
        <dbReference type="PIRSR" id="PIRSR001400-1"/>
    </source>
</evidence>
<evidence type="ECO:0000256" key="6">
    <source>
        <dbReference type="ARBA" id="ARBA00022842"/>
    </source>
</evidence>
<dbReference type="InterPro" id="IPR000941">
    <property type="entry name" value="Enolase"/>
</dbReference>
<dbReference type="Gene3D" id="3.20.20.120">
    <property type="entry name" value="Enolase-like C-terminal domain"/>
    <property type="match status" value="1"/>
</dbReference>
<dbReference type="SMART" id="SM01193">
    <property type="entry name" value="Enolase_N"/>
    <property type="match status" value="1"/>
</dbReference>
<dbReference type="Proteomes" id="UP000032336">
    <property type="component" value="Unassembled WGS sequence"/>
</dbReference>